<keyword evidence="4 7" id="KW-0812">Transmembrane</keyword>
<name>A0A9D1FWF0_9BACT</name>
<dbReference type="GO" id="GO:0005886">
    <property type="term" value="C:plasma membrane"/>
    <property type="evidence" value="ECO:0007669"/>
    <property type="project" value="UniProtKB-SubCell"/>
</dbReference>
<feature type="transmembrane region" description="Helical" evidence="7">
    <location>
        <begin position="6"/>
        <end position="25"/>
    </location>
</feature>
<comment type="similarity">
    <text evidence="7">Belongs to the binding-protein-dependent transport system permease family.</text>
</comment>
<dbReference type="Proteomes" id="UP000824139">
    <property type="component" value="Unassembled WGS sequence"/>
</dbReference>
<comment type="subcellular location">
    <subcellularLocation>
        <location evidence="1 7">Cell membrane</location>
        <topology evidence="1 7">Multi-pass membrane protein</topology>
    </subcellularLocation>
</comment>
<dbReference type="Gene3D" id="1.10.3720.10">
    <property type="entry name" value="MetI-like"/>
    <property type="match status" value="1"/>
</dbReference>
<evidence type="ECO:0000256" key="4">
    <source>
        <dbReference type="ARBA" id="ARBA00022692"/>
    </source>
</evidence>
<comment type="caution">
    <text evidence="9">The sequence shown here is derived from an EMBL/GenBank/DDBJ whole genome shotgun (WGS) entry which is preliminary data.</text>
</comment>
<feature type="transmembrane region" description="Helical" evidence="7">
    <location>
        <begin position="139"/>
        <end position="161"/>
    </location>
</feature>
<keyword evidence="5 7" id="KW-1133">Transmembrane helix</keyword>
<dbReference type="GO" id="GO:0055085">
    <property type="term" value="P:transmembrane transport"/>
    <property type="evidence" value="ECO:0007669"/>
    <property type="project" value="InterPro"/>
</dbReference>
<dbReference type="InterPro" id="IPR051393">
    <property type="entry name" value="ABC_transporter_permease"/>
</dbReference>
<keyword evidence="2 7" id="KW-0813">Transport</keyword>
<keyword evidence="3" id="KW-1003">Cell membrane</keyword>
<evidence type="ECO:0000313" key="9">
    <source>
        <dbReference type="EMBL" id="HIS83292.1"/>
    </source>
</evidence>
<feature type="non-terminal residue" evidence="9">
    <location>
        <position position="164"/>
    </location>
</feature>
<feature type="transmembrane region" description="Helical" evidence="7">
    <location>
        <begin position="81"/>
        <end position="103"/>
    </location>
</feature>
<evidence type="ECO:0000256" key="6">
    <source>
        <dbReference type="ARBA" id="ARBA00023136"/>
    </source>
</evidence>
<dbReference type="InterPro" id="IPR000515">
    <property type="entry name" value="MetI-like"/>
</dbReference>
<dbReference type="EMBL" id="DVJO01000150">
    <property type="protein sequence ID" value="HIS83292.1"/>
    <property type="molecule type" value="Genomic_DNA"/>
</dbReference>
<evidence type="ECO:0000256" key="1">
    <source>
        <dbReference type="ARBA" id="ARBA00004651"/>
    </source>
</evidence>
<feature type="domain" description="ABC transmembrane type-1" evidence="8">
    <location>
        <begin position="1"/>
        <end position="164"/>
    </location>
</feature>
<evidence type="ECO:0000256" key="7">
    <source>
        <dbReference type="RuleBase" id="RU363032"/>
    </source>
</evidence>
<dbReference type="CDD" id="cd06261">
    <property type="entry name" value="TM_PBP2"/>
    <property type="match status" value="1"/>
</dbReference>
<reference evidence="9" key="2">
    <citation type="journal article" date="2021" name="PeerJ">
        <title>Extensive microbial diversity within the chicken gut microbiome revealed by metagenomics and culture.</title>
        <authorList>
            <person name="Gilroy R."/>
            <person name="Ravi A."/>
            <person name="Getino M."/>
            <person name="Pursley I."/>
            <person name="Horton D.L."/>
            <person name="Alikhan N.F."/>
            <person name="Baker D."/>
            <person name="Gharbi K."/>
            <person name="Hall N."/>
            <person name="Watson M."/>
            <person name="Adriaenssens E.M."/>
            <person name="Foster-Nyarko E."/>
            <person name="Jarju S."/>
            <person name="Secka A."/>
            <person name="Antonio M."/>
            <person name="Oren A."/>
            <person name="Chaudhuri R.R."/>
            <person name="La Ragione R."/>
            <person name="Hildebrand F."/>
            <person name="Pallen M.J."/>
        </authorList>
    </citation>
    <scope>NUCLEOTIDE SEQUENCE</scope>
    <source>
        <strain evidence="9">CHK152-2994</strain>
    </source>
</reference>
<dbReference type="SUPFAM" id="SSF161098">
    <property type="entry name" value="MetI-like"/>
    <property type="match status" value="1"/>
</dbReference>
<organism evidence="9 10">
    <name type="scientific">Candidatus Scatenecus faecavium</name>
    <dbReference type="NCBI Taxonomy" id="2840915"/>
    <lineage>
        <taxon>Bacteria</taxon>
        <taxon>Candidatus Scatenecus</taxon>
    </lineage>
</organism>
<keyword evidence="6 7" id="KW-0472">Membrane</keyword>
<protein>
    <submittedName>
        <fullName evidence="9">Sugar ABC transporter permease</fullName>
    </submittedName>
</protein>
<dbReference type="PANTHER" id="PTHR30193">
    <property type="entry name" value="ABC TRANSPORTER PERMEASE PROTEIN"/>
    <property type="match status" value="1"/>
</dbReference>
<dbReference type="Pfam" id="PF00528">
    <property type="entry name" value="BPD_transp_1"/>
    <property type="match status" value="1"/>
</dbReference>
<evidence type="ECO:0000313" key="10">
    <source>
        <dbReference type="Proteomes" id="UP000824139"/>
    </source>
</evidence>
<gene>
    <name evidence="9" type="ORF">IAD41_06790</name>
</gene>
<dbReference type="PROSITE" id="PS50928">
    <property type="entry name" value="ABC_TM1"/>
    <property type="match status" value="1"/>
</dbReference>
<dbReference type="PANTHER" id="PTHR30193:SF37">
    <property type="entry name" value="INNER MEMBRANE ABC TRANSPORTER PERMEASE PROTEIN YCJO"/>
    <property type="match status" value="1"/>
</dbReference>
<dbReference type="InterPro" id="IPR035906">
    <property type="entry name" value="MetI-like_sf"/>
</dbReference>
<evidence type="ECO:0000259" key="8">
    <source>
        <dbReference type="PROSITE" id="PS50928"/>
    </source>
</evidence>
<accession>A0A9D1FWF0</accession>
<feature type="transmembrane region" description="Helical" evidence="7">
    <location>
        <begin position="37"/>
        <end position="57"/>
    </location>
</feature>
<reference evidence="9" key="1">
    <citation type="submission" date="2020-10" db="EMBL/GenBank/DDBJ databases">
        <authorList>
            <person name="Gilroy R."/>
        </authorList>
    </citation>
    <scope>NUCLEOTIDE SEQUENCE</scope>
    <source>
        <strain evidence="9">CHK152-2994</strain>
    </source>
</reference>
<evidence type="ECO:0000256" key="2">
    <source>
        <dbReference type="ARBA" id="ARBA00022448"/>
    </source>
</evidence>
<dbReference type="AlphaFoldDB" id="A0A9D1FWF0"/>
<proteinExistence type="inferred from homology"/>
<sequence length="164" mass="18329">MNTIVFALSTSVFGIIIPLILACILNSKIRGSEFFKTAYFLPFITPMIVIGIIWEWIFDPNIGLLANVLNLHINWLYDTSFAMPALIIVSVWKLIGYNMIIFLSSLSGISNSMFEAAKIDGANAYQTFKNVTVPLLSPTIFFVIIITAISSFQVFDLIYLMTQG</sequence>
<evidence type="ECO:0000256" key="3">
    <source>
        <dbReference type="ARBA" id="ARBA00022475"/>
    </source>
</evidence>
<evidence type="ECO:0000256" key="5">
    <source>
        <dbReference type="ARBA" id="ARBA00022989"/>
    </source>
</evidence>